<evidence type="ECO:0000313" key="6">
    <source>
        <dbReference type="Proteomes" id="UP000284841"/>
    </source>
</evidence>
<dbReference type="OrthoDB" id="154206at2"/>
<protein>
    <submittedName>
        <fullName evidence="5">GntR family transcriptional regulator</fullName>
    </submittedName>
</protein>
<proteinExistence type="predicted"/>
<dbReference type="AlphaFoldDB" id="A0A415DW31"/>
<dbReference type="Pfam" id="PF00392">
    <property type="entry name" value="GntR"/>
    <property type="match status" value="1"/>
</dbReference>
<keyword evidence="1" id="KW-0805">Transcription regulation</keyword>
<evidence type="ECO:0000256" key="3">
    <source>
        <dbReference type="ARBA" id="ARBA00023163"/>
    </source>
</evidence>
<dbReference type="InterPro" id="IPR008920">
    <property type="entry name" value="TF_FadR/GntR_C"/>
</dbReference>
<gene>
    <name evidence="5" type="ORF">DW099_16865</name>
</gene>
<dbReference type="Pfam" id="PF07729">
    <property type="entry name" value="FCD"/>
    <property type="match status" value="1"/>
</dbReference>
<evidence type="ECO:0000256" key="2">
    <source>
        <dbReference type="ARBA" id="ARBA00023125"/>
    </source>
</evidence>
<dbReference type="InterPro" id="IPR000524">
    <property type="entry name" value="Tscrpt_reg_HTH_GntR"/>
</dbReference>
<dbReference type="SMART" id="SM00345">
    <property type="entry name" value="HTH_GNTR"/>
    <property type="match status" value="1"/>
</dbReference>
<evidence type="ECO:0000259" key="4">
    <source>
        <dbReference type="PROSITE" id="PS50949"/>
    </source>
</evidence>
<dbReference type="CDD" id="cd07377">
    <property type="entry name" value="WHTH_GntR"/>
    <property type="match status" value="1"/>
</dbReference>
<dbReference type="PANTHER" id="PTHR43537:SF24">
    <property type="entry name" value="GLUCONATE OPERON TRANSCRIPTIONAL REPRESSOR"/>
    <property type="match status" value="1"/>
</dbReference>
<dbReference type="RefSeq" id="WP_067535577.1">
    <property type="nucleotide sequence ID" value="NZ_AP025567.1"/>
</dbReference>
<dbReference type="Gene3D" id="1.20.120.530">
    <property type="entry name" value="GntR ligand-binding domain-like"/>
    <property type="match status" value="1"/>
</dbReference>
<keyword evidence="6" id="KW-1185">Reference proteome</keyword>
<dbReference type="SUPFAM" id="SSF48008">
    <property type="entry name" value="GntR ligand-binding domain-like"/>
    <property type="match status" value="1"/>
</dbReference>
<dbReference type="PANTHER" id="PTHR43537">
    <property type="entry name" value="TRANSCRIPTIONAL REGULATOR, GNTR FAMILY"/>
    <property type="match status" value="1"/>
</dbReference>
<dbReference type="InterPro" id="IPR011711">
    <property type="entry name" value="GntR_C"/>
</dbReference>
<dbReference type="GO" id="GO:0003677">
    <property type="term" value="F:DNA binding"/>
    <property type="evidence" value="ECO:0007669"/>
    <property type="project" value="UniProtKB-KW"/>
</dbReference>
<comment type="caution">
    <text evidence="5">The sequence shown here is derived from an EMBL/GenBank/DDBJ whole genome shotgun (WGS) entry which is preliminary data.</text>
</comment>
<dbReference type="GeneID" id="83003741"/>
<sequence>MTAITKTSMKDQVYQIIKEKIFTLEYNFGDTINISALSSELGVSNTPIREALSRLEVEGLVTSTLNSKVQVIDITEDLYKDIDHTFFSIISGCYTTCYLEDKIECLLELMEEAILAQEQALKEKEYMNYAFKAIEFDRCFVAATGNDYLLNTFDTKSPILYLLTRYTHQHPEPNREFNLSEHQQILDAVRKNNFMGAQKLIYIHYDKHFEY</sequence>
<reference evidence="5 6" key="1">
    <citation type="submission" date="2018-08" db="EMBL/GenBank/DDBJ databases">
        <title>A genome reference for cultivated species of the human gut microbiota.</title>
        <authorList>
            <person name="Zou Y."/>
            <person name="Xue W."/>
            <person name="Luo G."/>
        </authorList>
    </citation>
    <scope>NUCLEOTIDE SEQUENCE [LARGE SCALE GENOMIC DNA]</scope>
    <source>
        <strain evidence="5 6">AM07-24</strain>
    </source>
</reference>
<dbReference type="GO" id="GO:0003700">
    <property type="term" value="F:DNA-binding transcription factor activity"/>
    <property type="evidence" value="ECO:0007669"/>
    <property type="project" value="InterPro"/>
</dbReference>
<dbReference type="SUPFAM" id="SSF46785">
    <property type="entry name" value="Winged helix' DNA-binding domain"/>
    <property type="match status" value="1"/>
</dbReference>
<evidence type="ECO:0000313" key="5">
    <source>
        <dbReference type="EMBL" id="RHJ84644.1"/>
    </source>
</evidence>
<keyword evidence="3" id="KW-0804">Transcription</keyword>
<name>A0A415DW31_9FIRM</name>
<dbReference type="InterPro" id="IPR036390">
    <property type="entry name" value="WH_DNA-bd_sf"/>
</dbReference>
<organism evidence="5 6">
    <name type="scientific">Emergencia timonensis</name>
    <dbReference type="NCBI Taxonomy" id="1776384"/>
    <lineage>
        <taxon>Bacteria</taxon>
        <taxon>Bacillati</taxon>
        <taxon>Bacillota</taxon>
        <taxon>Clostridia</taxon>
        <taxon>Peptostreptococcales</taxon>
        <taxon>Anaerovoracaceae</taxon>
        <taxon>Emergencia</taxon>
    </lineage>
</organism>
<accession>A0A415DW31</accession>
<keyword evidence="2" id="KW-0238">DNA-binding</keyword>
<dbReference type="STRING" id="1776384.GCA_900086585_01361"/>
<dbReference type="PROSITE" id="PS50949">
    <property type="entry name" value="HTH_GNTR"/>
    <property type="match status" value="1"/>
</dbReference>
<evidence type="ECO:0000256" key="1">
    <source>
        <dbReference type="ARBA" id="ARBA00023015"/>
    </source>
</evidence>
<dbReference type="Proteomes" id="UP000284841">
    <property type="component" value="Unassembled WGS sequence"/>
</dbReference>
<dbReference type="InterPro" id="IPR036388">
    <property type="entry name" value="WH-like_DNA-bd_sf"/>
</dbReference>
<feature type="domain" description="HTH gntR-type" evidence="4">
    <location>
        <begin position="7"/>
        <end position="74"/>
    </location>
</feature>
<dbReference type="EMBL" id="QRMS01000006">
    <property type="protein sequence ID" value="RHJ84644.1"/>
    <property type="molecule type" value="Genomic_DNA"/>
</dbReference>
<dbReference type="Gene3D" id="1.10.10.10">
    <property type="entry name" value="Winged helix-like DNA-binding domain superfamily/Winged helix DNA-binding domain"/>
    <property type="match status" value="1"/>
</dbReference>